<reference evidence="2" key="1">
    <citation type="journal article" date="2023" name="G3 (Bethesda)">
        <title>Genome assembly and association tests identify interacting loci associated with vigor, precocity, and sex in interspecific pistachio rootstocks.</title>
        <authorList>
            <person name="Palmer W."/>
            <person name="Jacygrad E."/>
            <person name="Sagayaradj S."/>
            <person name="Cavanaugh K."/>
            <person name="Han R."/>
            <person name="Bertier L."/>
            <person name="Beede B."/>
            <person name="Kafkas S."/>
            <person name="Golino D."/>
            <person name="Preece J."/>
            <person name="Michelmore R."/>
        </authorList>
    </citation>
    <scope>NUCLEOTIDE SEQUENCE [LARGE SCALE GENOMIC DNA]</scope>
</reference>
<evidence type="ECO:0000313" key="1">
    <source>
        <dbReference type="EMBL" id="KAJ0090474.1"/>
    </source>
</evidence>
<accession>A0ACC1AUT8</accession>
<organism evidence="1 2">
    <name type="scientific">Pistacia atlantica</name>
    <dbReference type="NCBI Taxonomy" id="434234"/>
    <lineage>
        <taxon>Eukaryota</taxon>
        <taxon>Viridiplantae</taxon>
        <taxon>Streptophyta</taxon>
        <taxon>Embryophyta</taxon>
        <taxon>Tracheophyta</taxon>
        <taxon>Spermatophyta</taxon>
        <taxon>Magnoliopsida</taxon>
        <taxon>eudicotyledons</taxon>
        <taxon>Gunneridae</taxon>
        <taxon>Pentapetalae</taxon>
        <taxon>rosids</taxon>
        <taxon>malvids</taxon>
        <taxon>Sapindales</taxon>
        <taxon>Anacardiaceae</taxon>
        <taxon>Pistacia</taxon>
    </lineage>
</organism>
<proteinExistence type="predicted"/>
<keyword evidence="2" id="KW-1185">Reference proteome</keyword>
<dbReference type="EMBL" id="CM047904">
    <property type="protein sequence ID" value="KAJ0090474.1"/>
    <property type="molecule type" value="Genomic_DNA"/>
</dbReference>
<gene>
    <name evidence="1" type="ORF">Patl1_14531</name>
</gene>
<comment type="caution">
    <text evidence="1">The sequence shown here is derived from an EMBL/GenBank/DDBJ whole genome shotgun (WGS) entry which is preliminary data.</text>
</comment>
<name>A0ACC1AUT8_9ROSI</name>
<sequence>MKPEWLRVVRKSLGIGQIHSKLCTKIQLIEFLVSDYLTTWISSECFDNMLFEEWVKSVLQARKATQLWKAEMGFKFSTWIESPDCWLNKLVKLHCFAHSAPMFLISYFFDFGLSISISFH</sequence>
<dbReference type="Proteomes" id="UP001164250">
    <property type="component" value="Chromosome 8"/>
</dbReference>
<evidence type="ECO:0000313" key="2">
    <source>
        <dbReference type="Proteomes" id="UP001164250"/>
    </source>
</evidence>
<protein>
    <submittedName>
        <fullName evidence="1">Uncharacterized protein</fullName>
    </submittedName>
</protein>